<dbReference type="GO" id="GO:0005506">
    <property type="term" value="F:iron ion binding"/>
    <property type="evidence" value="ECO:0007669"/>
    <property type="project" value="InterPro"/>
</dbReference>
<evidence type="ECO:0000256" key="3">
    <source>
        <dbReference type="ARBA" id="ARBA00010617"/>
    </source>
</evidence>
<dbReference type="EMBL" id="JAEVFJ010000004">
    <property type="protein sequence ID" value="KAH8105130.1"/>
    <property type="molecule type" value="Genomic_DNA"/>
</dbReference>
<keyword evidence="5 9" id="KW-0479">Metal-binding</keyword>
<keyword evidence="4 9" id="KW-0349">Heme</keyword>
<keyword evidence="12" id="KW-1185">Reference proteome</keyword>
<dbReference type="InterPro" id="IPR017972">
    <property type="entry name" value="Cyt_P450_CS"/>
</dbReference>
<evidence type="ECO:0000256" key="4">
    <source>
        <dbReference type="ARBA" id="ARBA00022617"/>
    </source>
</evidence>
<evidence type="ECO:0000256" key="2">
    <source>
        <dbReference type="ARBA" id="ARBA00005179"/>
    </source>
</evidence>
<comment type="cofactor">
    <cofactor evidence="1 9">
        <name>heme</name>
        <dbReference type="ChEBI" id="CHEBI:30413"/>
    </cofactor>
</comment>
<evidence type="ECO:0000256" key="9">
    <source>
        <dbReference type="PIRSR" id="PIRSR602401-1"/>
    </source>
</evidence>
<dbReference type="InterPro" id="IPR002401">
    <property type="entry name" value="Cyt_P450_E_grp-I"/>
</dbReference>
<dbReference type="PANTHER" id="PTHR46300">
    <property type="entry name" value="P450, PUTATIVE (EUROFUNG)-RELATED-RELATED"/>
    <property type="match status" value="1"/>
</dbReference>
<dbReference type="AlphaFoldDB" id="A0A8K0UW61"/>
<evidence type="ECO:0000313" key="11">
    <source>
        <dbReference type="EMBL" id="KAH8105130.1"/>
    </source>
</evidence>
<reference evidence="11" key="1">
    <citation type="journal article" date="2021" name="New Phytol.">
        <title>Evolutionary innovations through gain and loss of genes in the ectomycorrhizal Boletales.</title>
        <authorList>
            <person name="Wu G."/>
            <person name="Miyauchi S."/>
            <person name="Morin E."/>
            <person name="Kuo A."/>
            <person name="Drula E."/>
            <person name="Varga T."/>
            <person name="Kohler A."/>
            <person name="Feng B."/>
            <person name="Cao Y."/>
            <person name="Lipzen A."/>
            <person name="Daum C."/>
            <person name="Hundley H."/>
            <person name="Pangilinan J."/>
            <person name="Johnson J."/>
            <person name="Barry K."/>
            <person name="LaButti K."/>
            <person name="Ng V."/>
            <person name="Ahrendt S."/>
            <person name="Min B."/>
            <person name="Choi I.G."/>
            <person name="Park H."/>
            <person name="Plett J.M."/>
            <person name="Magnuson J."/>
            <person name="Spatafora J.W."/>
            <person name="Nagy L.G."/>
            <person name="Henrissat B."/>
            <person name="Grigoriev I.V."/>
            <person name="Yang Z.L."/>
            <person name="Xu J."/>
            <person name="Martin F.M."/>
        </authorList>
    </citation>
    <scope>NUCLEOTIDE SEQUENCE</scope>
    <source>
        <strain evidence="11">KKN 215</strain>
    </source>
</reference>
<comment type="similarity">
    <text evidence="3 10">Belongs to the cytochrome P450 family.</text>
</comment>
<proteinExistence type="inferred from homology"/>
<dbReference type="PRINTS" id="PR00463">
    <property type="entry name" value="EP450I"/>
</dbReference>
<evidence type="ECO:0000256" key="6">
    <source>
        <dbReference type="ARBA" id="ARBA00023002"/>
    </source>
</evidence>
<protein>
    <submittedName>
        <fullName evidence="11">Cytochrome P450</fullName>
    </submittedName>
</protein>
<dbReference type="Pfam" id="PF00067">
    <property type="entry name" value="p450"/>
    <property type="match status" value="1"/>
</dbReference>
<evidence type="ECO:0000256" key="10">
    <source>
        <dbReference type="RuleBase" id="RU000461"/>
    </source>
</evidence>
<keyword evidence="6 10" id="KW-0560">Oxidoreductase</keyword>
<evidence type="ECO:0000256" key="7">
    <source>
        <dbReference type="ARBA" id="ARBA00023004"/>
    </source>
</evidence>
<dbReference type="GO" id="GO:0020037">
    <property type="term" value="F:heme binding"/>
    <property type="evidence" value="ECO:0007669"/>
    <property type="project" value="InterPro"/>
</dbReference>
<evidence type="ECO:0000313" key="12">
    <source>
        <dbReference type="Proteomes" id="UP000813824"/>
    </source>
</evidence>
<evidence type="ECO:0000256" key="1">
    <source>
        <dbReference type="ARBA" id="ARBA00001971"/>
    </source>
</evidence>
<dbReference type="SUPFAM" id="SSF48264">
    <property type="entry name" value="Cytochrome P450"/>
    <property type="match status" value="1"/>
</dbReference>
<dbReference type="OrthoDB" id="2789670at2759"/>
<feature type="binding site" description="axial binding residue" evidence="9">
    <location>
        <position position="441"/>
    </location>
    <ligand>
        <name>heme</name>
        <dbReference type="ChEBI" id="CHEBI:30413"/>
    </ligand>
    <ligandPart>
        <name>Fe</name>
        <dbReference type="ChEBI" id="CHEBI:18248"/>
    </ligandPart>
</feature>
<name>A0A8K0UW61_9AGAR</name>
<keyword evidence="8 10" id="KW-0503">Monooxygenase</keyword>
<accession>A0A8K0UW61</accession>
<dbReference type="Proteomes" id="UP000813824">
    <property type="component" value="Unassembled WGS sequence"/>
</dbReference>
<dbReference type="GO" id="GO:0016705">
    <property type="term" value="F:oxidoreductase activity, acting on paired donors, with incorporation or reduction of molecular oxygen"/>
    <property type="evidence" value="ECO:0007669"/>
    <property type="project" value="InterPro"/>
</dbReference>
<evidence type="ECO:0000256" key="5">
    <source>
        <dbReference type="ARBA" id="ARBA00022723"/>
    </source>
</evidence>
<evidence type="ECO:0000256" key="8">
    <source>
        <dbReference type="ARBA" id="ARBA00023033"/>
    </source>
</evidence>
<dbReference type="Gene3D" id="1.10.630.10">
    <property type="entry name" value="Cytochrome P450"/>
    <property type="match status" value="1"/>
</dbReference>
<sequence length="517" mass="58057">MISPLAITVAIAILGLVAWVNYKSHGQRPFPPGPPRKWLVGNTLDFPNSRPWITFRDWCNRYGNLVFVDLPFKPIVLIGSVEVAKDLLETRSNIYSDRPYSPMIELVKWDWAIATMPYTSEWRTRRRHFRQLFGRPALHQYHDIQLQETHSMLAKILDNPAQARQHIRSLPGSSIIRAVYGPRDASQMREYVRTAELALESARILTVPGAFLAELIPSLKYIPDWLPGGSARRFAKKYKPILEEMKNKAFDEVKSNMAEGKAVDSAAYKLIRTMQDDQGNMTNGQDVTARCVAASAYAGAADTTTAGVEAFVCAMAMHPEAQKKAQDELDRVVGPTRLPDFGDLESLIYVRAIMLETLRWIPTAPLGLLPRRLMEDDLYNGYYLPKGTIVIPNIWAMLHNPKDYPGPETFRPERFLDEHGNISLSVRDPTTIVFGFGRRICAGADFALVMLNITIASMLHVFEVKAGVDEHGQPLVLASEGTDEGISSPMTFPRHIKPRSAQAERLIGDIVLAEQFC</sequence>
<dbReference type="InterPro" id="IPR050364">
    <property type="entry name" value="Cytochrome_P450_fung"/>
</dbReference>
<dbReference type="CDD" id="cd11065">
    <property type="entry name" value="CYP64-like"/>
    <property type="match status" value="1"/>
</dbReference>
<dbReference type="PANTHER" id="PTHR46300:SF7">
    <property type="entry name" value="P450, PUTATIVE (EUROFUNG)-RELATED"/>
    <property type="match status" value="1"/>
</dbReference>
<gene>
    <name evidence="11" type="ORF">BXZ70DRAFT_506118</name>
</gene>
<organism evidence="11 12">
    <name type="scientific">Cristinia sonorae</name>
    <dbReference type="NCBI Taxonomy" id="1940300"/>
    <lineage>
        <taxon>Eukaryota</taxon>
        <taxon>Fungi</taxon>
        <taxon>Dikarya</taxon>
        <taxon>Basidiomycota</taxon>
        <taxon>Agaricomycotina</taxon>
        <taxon>Agaricomycetes</taxon>
        <taxon>Agaricomycetidae</taxon>
        <taxon>Agaricales</taxon>
        <taxon>Pleurotineae</taxon>
        <taxon>Stephanosporaceae</taxon>
        <taxon>Cristinia</taxon>
    </lineage>
</organism>
<dbReference type="PROSITE" id="PS00086">
    <property type="entry name" value="CYTOCHROME_P450"/>
    <property type="match status" value="1"/>
</dbReference>
<dbReference type="InterPro" id="IPR036396">
    <property type="entry name" value="Cyt_P450_sf"/>
</dbReference>
<dbReference type="InterPro" id="IPR001128">
    <property type="entry name" value="Cyt_P450"/>
</dbReference>
<comment type="caution">
    <text evidence="11">The sequence shown here is derived from an EMBL/GenBank/DDBJ whole genome shotgun (WGS) entry which is preliminary data.</text>
</comment>
<keyword evidence="7 9" id="KW-0408">Iron</keyword>
<dbReference type="GO" id="GO:0004497">
    <property type="term" value="F:monooxygenase activity"/>
    <property type="evidence" value="ECO:0007669"/>
    <property type="project" value="UniProtKB-KW"/>
</dbReference>
<comment type="pathway">
    <text evidence="2">Secondary metabolite biosynthesis.</text>
</comment>